<keyword evidence="4" id="KW-1133">Transmembrane helix</keyword>
<dbReference type="InterPro" id="IPR036019">
    <property type="entry name" value="MscL_channel"/>
</dbReference>
<keyword evidence="2" id="KW-0997">Cell inner membrane</keyword>
<evidence type="ECO:0000256" key="4">
    <source>
        <dbReference type="ARBA" id="ARBA00022989"/>
    </source>
</evidence>
<dbReference type="Pfam" id="PF01741">
    <property type="entry name" value="MscL"/>
    <property type="match status" value="1"/>
</dbReference>
<evidence type="ECO:0000313" key="7">
    <source>
        <dbReference type="Proteomes" id="UP000183766"/>
    </source>
</evidence>
<dbReference type="GO" id="GO:0008381">
    <property type="term" value="F:mechanosensitive monoatomic ion channel activity"/>
    <property type="evidence" value="ECO:0007669"/>
    <property type="project" value="TreeGrafter"/>
</dbReference>
<evidence type="ECO:0000313" key="6">
    <source>
        <dbReference type="EMBL" id="SFM37386.1"/>
    </source>
</evidence>
<evidence type="ECO:0000256" key="1">
    <source>
        <dbReference type="ARBA" id="ARBA00004141"/>
    </source>
</evidence>
<gene>
    <name evidence="6" type="ORF">SAMN05216250_10446</name>
</gene>
<dbReference type="EMBL" id="FOUM01000004">
    <property type="protein sequence ID" value="SFM37386.1"/>
    <property type="molecule type" value="Genomic_DNA"/>
</dbReference>
<dbReference type="PANTHER" id="PTHR30266:SF2">
    <property type="entry name" value="LARGE-CONDUCTANCE MECHANOSENSITIVE CHANNEL"/>
    <property type="match status" value="1"/>
</dbReference>
<dbReference type="Gene3D" id="1.10.1200.120">
    <property type="entry name" value="Large-conductance mechanosensitive channel, MscL, domain 1"/>
    <property type="match status" value="1"/>
</dbReference>
<comment type="subcellular location">
    <subcellularLocation>
        <location evidence="1">Membrane</location>
        <topology evidence="1">Multi-pass membrane protein</topology>
    </subcellularLocation>
</comment>
<keyword evidence="2" id="KW-1003">Cell membrane</keyword>
<sequence length="76" mass="8205">MTKILTQYKMSKSNSLQNSKVFVMRGNVIDIAVGVIIGGTFGKIISSAAADIITPIEKPIGDTKFSELRWGYISPG</sequence>
<accession>A0A1I4QC65</accession>
<dbReference type="GO" id="GO:0016020">
    <property type="term" value="C:membrane"/>
    <property type="evidence" value="ECO:0007669"/>
    <property type="project" value="UniProtKB-SubCell"/>
</dbReference>
<evidence type="ECO:0000256" key="2">
    <source>
        <dbReference type="ARBA" id="ARBA00022519"/>
    </source>
</evidence>
<dbReference type="SUPFAM" id="SSF81330">
    <property type="entry name" value="Gated mechanosensitive channel"/>
    <property type="match status" value="1"/>
</dbReference>
<dbReference type="InterPro" id="IPR037673">
    <property type="entry name" value="MSC/AndL"/>
</dbReference>
<name>A0A1I4QC65_9BACE</name>
<evidence type="ECO:0000256" key="5">
    <source>
        <dbReference type="ARBA" id="ARBA00023136"/>
    </source>
</evidence>
<keyword evidence="3" id="KW-0812">Transmembrane</keyword>
<dbReference type="PANTHER" id="PTHR30266">
    <property type="entry name" value="MECHANOSENSITIVE CHANNEL MSCL"/>
    <property type="match status" value="1"/>
</dbReference>
<dbReference type="Proteomes" id="UP000183766">
    <property type="component" value="Unassembled WGS sequence"/>
</dbReference>
<protein>
    <submittedName>
        <fullName evidence="6">Large conductance mechanosensitive channel</fullName>
    </submittedName>
</protein>
<proteinExistence type="predicted"/>
<evidence type="ECO:0000256" key="3">
    <source>
        <dbReference type="ARBA" id="ARBA00022692"/>
    </source>
</evidence>
<dbReference type="InterPro" id="IPR019823">
    <property type="entry name" value="Mechanosensitive_channel_CS"/>
</dbReference>
<dbReference type="PROSITE" id="PS01327">
    <property type="entry name" value="MSCL"/>
    <property type="match status" value="1"/>
</dbReference>
<organism evidence="6 7">
    <name type="scientific">Bacteroides xylanisolvens</name>
    <dbReference type="NCBI Taxonomy" id="371601"/>
    <lineage>
        <taxon>Bacteria</taxon>
        <taxon>Pseudomonadati</taxon>
        <taxon>Bacteroidota</taxon>
        <taxon>Bacteroidia</taxon>
        <taxon>Bacteroidales</taxon>
        <taxon>Bacteroidaceae</taxon>
        <taxon>Bacteroides</taxon>
    </lineage>
</organism>
<keyword evidence="5" id="KW-0472">Membrane</keyword>
<reference evidence="6 7" key="1">
    <citation type="submission" date="2016-10" db="EMBL/GenBank/DDBJ databases">
        <authorList>
            <person name="de Groot N.N."/>
        </authorList>
    </citation>
    <scope>NUCLEOTIDE SEQUENCE [LARGE SCALE GENOMIC DNA]</scope>
    <source>
        <strain evidence="6 7">NLAE-zl-C202</strain>
    </source>
</reference>
<dbReference type="AlphaFoldDB" id="A0A1I4QC65"/>